<evidence type="ECO:0000313" key="2">
    <source>
        <dbReference type="EMBL" id="UNZ08128.1"/>
    </source>
</evidence>
<protein>
    <submittedName>
        <fullName evidence="2">Uncharacterized protein</fullName>
    </submittedName>
</protein>
<keyword evidence="3" id="KW-1185">Reference proteome</keyword>
<evidence type="ECO:0000256" key="1">
    <source>
        <dbReference type="SAM" id="MobiDB-lite"/>
    </source>
</evidence>
<reference evidence="2 3" key="1">
    <citation type="submission" date="2022-03" db="EMBL/GenBank/DDBJ databases">
        <title>Complete genome of Streptomyces rimosus ssp. rimosus R7 (=ATCC 10970).</title>
        <authorList>
            <person name="Beganovic S."/>
            <person name="Ruckert C."/>
            <person name="Busche T."/>
            <person name="Kalinowski J."/>
            <person name="Wittmann C."/>
        </authorList>
    </citation>
    <scope>NUCLEOTIDE SEQUENCE [LARGE SCALE GENOMIC DNA]</scope>
    <source>
        <strain evidence="2 3">R7</strain>
    </source>
</reference>
<evidence type="ECO:0000313" key="3">
    <source>
        <dbReference type="Proteomes" id="UP000829494"/>
    </source>
</evidence>
<gene>
    <name evidence="2" type="ORF">SRIMR7_38820</name>
</gene>
<dbReference type="EMBL" id="CP094298">
    <property type="protein sequence ID" value="UNZ08128.1"/>
    <property type="molecule type" value="Genomic_DNA"/>
</dbReference>
<sequence>MPSARCAHCQRFTVSPSRAAPVSGCVLWRTCSPTPRPRGSGCGSTAPRPRSAGLRPVGPGDGPSYPVRRSRTPSKPPPAPAVIAGRGPPRAHARPDRDAHRGHRRAAPTPAQDDSQGRQGPPGPGQQVPRPGQRPPKKRRTTRRPASSTPGRKRHDGSPPSGSASSTPTPSCSTGTHSSTTPVSARTTPSPTRQSPPWSRPTPPASHPATSRAPHRRSPGRRPADQPPANPPDQHTQTTITNRIIRADAVTVDAGSTADTITYPRHCFVGQRARPKHRISENPRGWYYSGRLVRSMTTSKRVRSGIGTALLHSLLAYPASAPAGGYAAVFGMRAGGRSDGGKRLGLGSLVVRIGGHGWAGGRSLLQGGRKPTTWPSRRPGSSRRRLPVLLMSGPMGGSTVRQPGTRRRMVPLVHRSPAVHGGSRPAARDDCRVADFFPRT</sequence>
<proteinExistence type="predicted"/>
<feature type="compositionally biased region" description="Low complexity" evidence="1">
    <location>
        <begin position="158"/>
        <end position="197"/>
    </location>
</feature>
<feature type="region of interest" description="Disordered" evidence="1">
    <location>
        <begin position="31"/>
        <end position="242"/>
    </location>
</feature>
<accession>A0ABY3ZDD0</accession>
<name>A0ABY3ZDD0_STRRM</name>
<organism evidence="2 3">
    <name type="scientific">Streptomyces rimosus subsp. rimosus</name>
    <dbReference type="NCBI Taxonomy" id="132474"/>
    <lineage>
        <taxon>Bacteria</taxon>
        <taxon>Bacillati</taxon>
        <taxon>Actinomycetota</taxon>
        <taxon>Actinomycetes</taxon>
        <taxon>Kitasatosporales</taxon>
        <taxon>Streptomycetaceae</taxon>
        <taxon>Streptomyces</taxon>
    </lineage>
</organism>
<dbReference type="Proteomes" id="UP000829494">
    <property type="component" value="Chromosome"/>
</dbReference>